<organism evidence="1 2">
    <name type="scientific">Candidatus Dechloromonas phosphorivorans</name>
    <dbReference type="NCBI Taxonomy" id="2899244"/>
    <lineage>
        <taxon>Bacteria</taxon>
        <taxon>Pseudomonadati</taxon>
        <taxon>Pseudomonadota</taxon>
        <taxon>Betaproteobacteria</taxon>
        <taxon>Rhodocyclales</taxon>
        <taxon>Azonexaceae</taxon>
        <taxon>Dechloromonas</taxon>
    </lineage>
</organism>
<dbReference type="SUPFAM" id="SSF53850">
    <property type="entry name" value="Periplasmic binding protein-like II"/>
    <property type="match status" value="1"/>
</dbReference>
<reference evidence="1 2" key="1">
    <citation type="submission" date="2020-10" db="EMBL/GenBank/DDBJ databases">
        <title>Connecting structure to function with the recovery of over 1000 high-quality activated sludge metagenome-assembled genomes encoding full-length rRNA genes using long-read sequencing.</title>
        <authorList>
            <person name="Singleton C.M."/>
            <person name="Petriglieri F."/>
            <person name="Kristensen J.M."/>
            <person name="Kirkegaard R.H."/>
            <person name="Michaelsen T.Y."/>
            <person name="Andersen M.H."/>
            <person name="Karst S.M."/>
            <person name="Dueholm M.S."/>
            <person name="Nielsen P.H."/>
            <person name="Albertsen M."/>
        </authorList>
    </citation>
    <scope>NUCLEOTIDE SEQUENCE [LARGE SCALE GENOMIC DNA]</scope>
    <source>
        <strain evidence="1">EsbW_18-Q3-R4-48_BATAC.463</strain>
    </source>
</reference>
<dbReference type="PANTHER" id="PTHR35841">
    <property type="entry name" value="PHOSPHONATES-BINDING PERIPLASMIC PROTEIN"/>
    <property type="match status" value="1"/>
</dbReference>
<protein>
    <submittedName>
        <fullName evidence="1">PhnD/SsuA/transferrin family substrate-binding protein</fullName>
    </submittedName>
</protein>
<proteinExistence type="predicted"/>
<comment type="caution">
    <text evidence="1">The sequence shown here is derived from an EMBL/GenBank/DDBJ whole genome shotgun (WGS) entry which is preliminary data.</text>
</comment>
<dbReference type="Gene3D" id="3.40.190.10">
    <property type="entry name" value="Periplasmic binding protein-like II"/>
    <property type="match status" value="2"/>
</dbReference>
<gene>
    <name evidence="1" type="ORF">IPJ38_13625</name>
</gene>
<dbReference type="AlphaFoldDB" id="A0A935K3L5"/>
<dbReference type="PANTHER" id="PTHR35841:SF1">
    <property type="entry name" value="PHOSPHONATES-BINDING PERIPLASMIC PROTEIN"/>
    <property type="match status" value="1"/>
</dbReference>
<accession>A0A935K3L5</accession>
<evidence type="ECO:0000313" key="2">
    <source>
        <dbReference type="Proteomes" id="UP000739411"/>
    </source>
</evidence>
<dbReference type="EMBL" id="JADJMS010000029">
    <property type="protein sequence ID" value="MBK7415994.1"/>
    <property type="molecule type" value="Genomic_DNA"/>
</dbReference>
<sequence>MLNRRRFMEFSLVMGTLAVRTHAFAAGKSIRLGTVPVVSTRTAYEIYAPLIEYLKTGLELSAIQLETPPNFKSMYQRIREDGFDLLISPPHIARLAQKRLGWHPLVMFQPEHQSVLLVQMSNGPSSLEALRGGTIALHDSSALVVMVMMEALSKKGLQVNRDFKIIETRSYESSQIAVKQGVAQAMIFRSQGFIDASVREYFKVIFEAGVLPGYVMIASPNTAKQQLQKMRAQLLAFGNTPEAKLFLEKLGYDAMTSVTEDNMRLR</sequence>
<name>A0A935K3L5_9RHOO</name>
<dbReference type="Proteomes" id="UP000739411">
    <property type="component" value="Unassembled WGS sequence"/>
</dbReference>
<dbReference type="Pfam" id="PF12974">
    <property type="entry name" value="Phosphonate-bd"/>
    <property type="match status" value="1"/>
</dbReference>
<evidence type="ECO:0000313" key="1">
    <source>
        <dbReference type="EMBL" id="MBK7415994.1"/>
    </source>
</evidence>